<accession>A0A5E9PLZ0</accession>
<organism evidence="2 3">
    <name type="scientific">Acinetobacter seifertii</name>
    <dbReference type="NCBI Taxonomy" id="1530123"/>
    <lineage>
        <taxon>Bacteria</taxon>
        <taxon>Pseudomonadati</taxon>
        <taxon>Pseudomonadota</taxon>
        <taxon>Gammaproteobacteria</taxon>
        <taxon>Moraxellales</taxon>
        <taxon>Moraxellaceae</taxon>
        <taxon>Acinetobacter</taxon>
        <taxon>Acinetobacter calcoaceticus/baumannii complex</taxon>
    </lineage>
</organism>
<evidence type="ECO:0000313" key="3">
    <source>
        <dbReference type="Proteomes" id="UP000297445"/>
    </source>
</evidence>
<dbReference type="RefSeq" id="WP_134261654.1">
    <property type="nucleotide sequence ID" value="NZ_CP065820.1"/>
</dbReference>
<keyword evidence="1" id="KW-0472">Membrane</keyword>
<feature type="transmembrane region" description="Helical" evidence="1">
    <location>
        <begin position="41"/>
        <end position="59"/>
    </location>
</feature>
<protein>
    <submittedName>
        <fullName evidence="2">DUF1634 domain-containing protein</fullName>
    </submittedName>
</protein>
<gene>
    <name evidence="2" type="ORF">E2R16_02145</name>
</gene>
<proteinExistence type="predicted"/>
<comment type="caution">
    <text evidence="2">The sequence shown here is derived from an EMBL/GenBank/DDBJ whole genome shotgun (WGS) entry which is preliminary data.</text>
</comment>
<keyword evidence="1" id="KW-1133">Transmembrane helix</keyword>
<dbReference type="GeneID" id="60736317"/>
<feature type="transmembrane region" description="Helical" evidence="1">
    <location>
        <begin position="66"/>
        <end position="86"/>
    </location>
</feature>
<evidence type="ECO:0000256" key="1">
    <source>
        <dbReference type="SAM" id="Phobius"/>
    </source>
</evidence>
<dbReference type="AlphaFoldDB" id="A0A5E9PLZ0"/>
<name>A0A5E9PLZ0_9GAMM</name>
<evidence type="ECO:0000313" key="2">
    <source>
        <dbReference type="EMBL" id="TEU29841.1"/>
    </source>
</evidence>
<sequence length="93" mass="10569">MMIFVFTLTVLGMYLLFISSEKYRSPKSTGYFKSLAQKSHSLLRISAYLLFVLSGFILIKKNGLSIGFVSWWIFATPLTFALILLINPLKPSK</sequence>
<keyword evidence="1" id="KW-0812">Transmembrane</keyword>
<dbReference type="EMBL" id="SNSA01000001">
    <property type="protein sequence ID" value="TEU29841.1"/>
    <property type="molecule type" value="Genomic_DNA"/>
</dbReference>
<dbReference type="Proteomes" id="UP000297445">
    <property type="component" value="Unassembled WGS sequence"/>
</dbReference>
<reference evidence="2 3" key="1">
    <citation type="submission" date="2019-03" db="EMBL/GenBank/DDBJ databases">
        <title>Draft genome sequence of an environmental Acinetobacter seifertii from Brazil.</title>
        <authorList>
            <person name="Furlan J.P.R."/>
            <person name="Stehling E.G."/>
        </authorList>
    </citation>
    <scope>NUCLEOTIDE SEQUENCE [LARGE SCALE GENOMIC DNA]</scope>
    <source>
        <strain evidence="2 3">SAb133</strain>
    </source>
</reference>